<dbReference type="AlphaFoldDB" id="A0A6D2L097"/>
<name>A0A6D2L097_9BRAS</name>
<reference evidence="4 5" key="1">
    <citation type="submission" date="2020-01" db="EMBL/GenBank/DDBJ databases">
        <authorList>
            <person name="Mishra B."/>
        </authorList>
    </citation>
    <scope>NUCLEOTIDE SEQUENCE [LARGE SCALE GENOMIC DNA]</scope>
</reference>
<evidence type="ECO:0000313" key="5">
    <source>
        <dbReference type="Proteomes" id="UP000467841"/>
    </source>
</evidence>
<evidence type="ECO:0000313" key="3">
    <source>
        <dbReference type="EMBL" id="CAA7045852.1"/>
    </source>
</evidence>
<accession>A0A6D2L097</accession>
<evidence type="ECO:0000259" key="1">
    <source>
        <dbReference type="Pfam" id="PF00646"/>
    </source>
</evidence>
<feature type="domain" description="F-box" evidence="1">
    <location>
        <begin position="14"/>
        <end position="44"/>
    </location>
</feature>
<dbReference type="Pfam" id="PF00646">
    <property type="entry name" value="F-box"/>
    <property type="match status" value="1"/>
</dbReference>
<dbReference type="Proteomes" id="UP000467841">
    <property type="component" value="Unassembled WGS sequence"/>
</dbReference>
<dbReference type="Pfam" id="PF07734">
    <property type="entry name" value="FBA_1"/>
    <property type="match status" value="1"/>
</dbReference>
<dbReference type="InterPro" id="IPR050796">
    <property type="entry name" value="SCF_F-box_component"/>
</dbReference>
<feature type="domain" description="F-box associated beta-propeller type 1" evidence="2">
    <location>
        <begin position="59"/>
        <end position="383"/>
    </location>
</feature>
<dbReference type="PANTHER" id="PTHR31672">
    <property type="entry name" value="BNACNNG10540D PROTEIN"/>
    <property type="match status" value="1"/>
</dbReference>
<gene>
    <name evidence="3" type="ORF">MERR_LOCUS33087</name>
    <name evidence="4" type="ORF">MERR_LOCUS45100</name>
</gene>
<evidence type="ECO:0000259" key="2">
    <source>
        <dbReference type="Pfam" id="PF07734"/>
    </source>
</evidence>
<dbReference type="InterPro" id="IPR001810">
    <property type="entry name" value="F-box_dom"/>
</dbReference>
<dbReference type="InterPro" id="IPR017451">
    <property type="entry name" value="F-box-assoc_interact_dom"/>
</dbReference>
<dbReference type="InterPro" id="IPR011043">
    <property type="entry name" value="Gal_Oxase/kelch_b-propeller"/>
</dbReference>
<keyword evidence="5" id="KW-1185">Reference proteome</keyword>
<sequence length="395" mass="44888">MEIFRALPKELVEEEILTQVPVKYLNGLRSTCKQWNRLFTGDRRFARKHSDKAAKQFLVLMLTRFFRIRPTIVDLDGNVPTFEVKTELNLVDPHSEHPGAQFDVGAVFHCDGLLLCTSVDESRFVVWNPLTGETRWFQPTYRPPRGRIFALGYGMKKSYKILSYYLDKKDVEIYEFSSDSWRVVGDAMPRGFTLGCCGLSVSLQGSTYLFAHDETKTDTFVSMVKFDYSSEKCVPLPLPYQLPNRRCEVTSLSVVKDEKLSLLLQRDVASKTEIWLSNTIGETTKAVSWSKVLTLDLSPDLQVFDEGSFVFDEERKVVLISEKWRDYGDGDFGDGGFGDETPSKDMIYIVGEDNVVTQVDFGLEEVNGCQAVILDYVPSLVPIERPGGKRQRADL</sequence>
<dbReference type="InterPro" id="IPR006527">
    <property type="entry name" value="F-box-assoc_dom_typ1"/>
</dbReference>
<protein>
    <recommendedName>
        <fullName evidence="6">F-box domain-containing protein</fullName>
    </recommendedName>
</protein>
<dbReference type="OrthoDB" id="1036825at2759"/>
<dbReference type="InterPro" id="IPR036047">
    <property type="entry name" value="F-box-like_dom_sf"/>
</dbReference>
<dbReference type="EMBL" id="CACVBM020001709">
    <property type="protein sequence ID" value="CAA7057864.1"/>
    <property type="molecule type" value="Genomic_DNA"/>
</dbReference>
<dbReference type="NCBIfam" id="TIGR01640">
    <property type="entry name" value="F_box_assoc_1"/>
    <property type="match status" value="1"/>
</dbReference>
<proteinExistence type="predicted"/>
<dbReference type="SUPFAM" id="SSF81383">
    <property type="entry name" value="F-box domain"/>
    <property type="match status" value="1"/>
</dbReference>
<dbReference type="EMBL" id="CACVBM020001330">
    <property type="protein sequence ID" value="CAA7045852.1"/>
    <property type="molecule type" value="Genomic_DNA"/>
</dbReference>
<evidence type="ECO:0008006" key="6">
    <source>
        <dbReference type="Google" id="ProtNLM"/>
    </source>
</evidence>
<dbReference type="SUPFAM" id="SSF50965">
    <property type="entry name" value="Galactose oxidase, central domain"/>
    <property type="match status" value="1"/>
</dbReference>
<evidence type="ECO:0000313" key="4">
    <source>
        <dbReference type="EMBL" id="CAA7057864.1"/>
    </source>
</evidence>
<organism evidence="4 5">
    <name type="scientific">Microthlaspi erraticum</name>
    <dbReference type="NCBI Taxonomy" id="1685480"/>
    <lineage>
        <taxon>Eukaryota</taxon>
        <taxon>Viridiplantae</taxon>
        <taxon>Streptophyta</taxon>
        <taxon>Embryophyta</taxon>
        <taxon>Tracheophyta</taxon>
        <taxon>Spermatophyta</taxon>
        <taxon>Magnoliopsida</taxon>
        <taxon>eudicotyledons</taxon>
        <taxon>Gunneridae</taxon>
        <taxon>Pentapetalae</taxon>
        <taxon>rosids</taxon>
        <taxon>malvids</taxon>
        <taxon>Brassicales</taxon>
        <taxon>Brassicaceae</taxon>
        <taxon>Coluteocarpeae</taxon>
        <taxon>Microthlaspi</taxon>
    </lineage>
</organism>